<feature type="compositionally biased region" description="Gly residues" evidence="11">
    <location>
        <begin position="610"/>
        <end position="619"/>
    </location>
</feature>
<dbReference type="OrthoDB" id="68090at2759"/>
<comment type="subcellular location">
    <subcellularLocation>
        <location evidence="2">Cytoplasm</location>
    </subcellularLocation>
    <subcellularLocation>
        <location evidence="1">Endoplasmic reticulum</location>
    </subcellularLocation>
</comment>
<evidence type="ECO:0000256" key="4">
    <source>
        <dbReference type="ARBA" id="ARBA00022481"/>
    </source>
</evidence>
<dbReference type="EMBL" id="MCFH01000004">
    <property type="protein sequence ID" value="ORX58602.1"/>
    <property type="molecule type" value="Genomic_DNA"/>
</dbReference>
<comment type="caution">
    <text evidence="15">The sequence shown here is derived from an EMBL/GenBank/DDBJ whole genome shotgun (WGS) entry which is preliminary data.</text>
</comment>
<keyword evidence="7" id="KW-0256">Endoplasmic reticulum</keyword>
<comment type="similarity">
    <text evidence="3">Belongs to the proteasome inhibitor PI31 family.</text>
</comment>
<reference evidence="15 16" key="1">
    <citation type="submission" date="2016-08" db="EMBL/GenBank/DDBJ databases">
        <title>Genomes of anaerobic fungi encode conserved fungal cellulosomes for biomass hydrolysis.</title>
        <authorList>
            <consortium name="DOE Joint Genome Institute"/>
            <person name="Haitjema C.H."/>
            <person name="Gilmore S.P."/>
            <person name="Henske J.K."/>
            <person name="Solomon K.V."/>
            <person name="De Groot R."/>
            <person name="Kuo A."/>
            <person name="Mondo S.J."/>
            <person name="Salamov A.A."/>
            <person name="Labutti K."/>
            <person name="Zhao Z."/>
            <person name="Chiniquy J."/>
            <person name="Barry K."/>
            <person name="Brewer H.M."/>
            <person name="Purvine S.O."/>
            <person name="Wright A.T."/>
            <person name="Boxma B."/>
            <person name="Van Alen T."/>
            <person name="Hackstein J.H."/>
            <person name="Baker S.E."/>
            <person name="Grigoriev I.V."/>
            <person name="O'Malley M.A."/>
        </authorList>
    </citation>
    <scope>NUCLEOTIDE SEQUENCE [LARGE SCALE GENOMIC DNA]</scope>
    <source>
        <strain evidence="16">finn</strain>
    </source>
</reference>
<feature type="domain" description="PI31 proteasome regulator N-terminal" evidence="14">
    <location>
        <begin position="318"/>
        <end position="460"/>
    </location>
</feature>
<dbReference type="Proteomes" id="UP000193719">
    <property type="component" value="Unassembled WGS sequence"/>
</dbReference>
<keyword evidence="5" id="KW-0963">Cytoplasm</keyword>
<dbReference type="PANTHER" id="PTHR13266:SF1">
    <property type="entry name" value="PROTEASOME INHIBITOR PI31 SUBUNIT"/>
    <property type="match status" value="1"/>
</dbReference>
<gene>
    <name evidence="15" type="ORF">BCR36DRAFT_366821</name>
</gene>
<evidence type="ECO:0000256" key="9">
    <source>
        <dbReference type="ARBA" id="ARBA00022990"/>
    </source>
</evidence>
<sequence>MEDDVGGLSAGAFSAIFVQLTLFEYNPLVEYTDKKWLHTFVVRLLSVFTGCVSSFIINSVFDIVYYKLFFKAKLKHFSNSITMCLHDFINEPENYFLELKYQLLNDIIVDINYAINEINFSIFKGNSFIHYTNSEADLKNYKNLVYSYLRLLNHLSFLGYQKETLSEEEIKTVKRVVKQCIMKLYSNQFHIKETSILQKIGYFESEECINIGKNSNNNIDNDKEINDTSSSSRLNQFIINEDTNDKECNNNIIVNIGENNTHVFNNEYNEENIQETLKIPLTSIIRITNKIIISLDKFSIMSFDSLINSLEKSLEKVEIKSEAELLVLLIHTQFIENNFTLISIKENDVNVKKEEKLKAIEKLPLEWNALPNNWVFIYQYKDTVEKYYINIVKMMNTLTVNAMVCKTEKVYSIQLSLSNLFQNCSFPLTKIEKQFFNKENLIPLLNNVTEEIVDNLHSSKKYHNEILAEQQPTKIPPIDFNDNEVETENSLRINRPNIIRNPMPLNPGNFDLNPFNSMGPSAGGGLIMGPNNPIFNNIGGDDDLGPGGFYGGPTTLPFGAVPEGARFDPIGPFGNQSSRRNFNNRNNRNNGSNRRFNSYEPDNDSYFPPSGGGFDNMFL</sequence>
<feature type="domain" description="PI31 proteasome regulator C-terminal" evidence="13">
    <location>
        <begin position="496"/>
        <end position="572"/>
    </location>
</feature>
<organism evidence="15 16">
    <name type="scientific">Piromyces finnis</name>
    <dbReference type="NCBI Taxonomy" id="1754191"/>
    <lineage>
        <taxon>Eukaryota</taxon>
        <taxon>Fungi</taxon>
        <taxon>Fungi incertae sedis</taxon>
        <taxon>Chytridiomycota</taxon>
        <taxon>Chytridiomycota incertae sedis</taxon>
        <taxon>Neocallimastigomycetes</taxon>
        <taxon>Neocallimastigales</taxon>
        <taxon>Neocallimastigaceae</taxon>
        <taxon>Piromyces</taxon>
    </lineage>
</organism>
<evidence type="ECO:0000256" key="7">
    <source>
        <dbReference type="ARBA" id="ARBA00022824"/>
    </source>
</evidence>
<keyword evidence="12" id="KW-1133">Transmembrane helix</keyword>
<dbReference type="AlphaFoldDB" id="A0A1Y1VKJ6"/>
<evidence type="ECO:0000256" key="5">
    <source>
        <dbReference type="ARBA" id="ARBA00022490"/>
    </source>
</evidence>
<keyword evidence="8" id="KW-0647">Proteasome</keyword>
<dbReference type="InterPro" id="IPR013886">
    <property type="entry name" value="PI31_Prot_C"/>
</dbReference>
<keyword evidence="4" id="KW-0488">Methylation</keyword>
<evidence type="ECO:0000256" key="6">
    <source>
        <dbReference type="ARBA" id="ARBA00022553"/>
    </source>
</evidence>
<evidence type="ECO:0000259" key="14">
    <source>
        <dbReference type="Pfam" id="PF11566"/>
    </source>
</evidence>
<reference evidence="15 16" key="2">
    <citation type="submission" date="2016-08" db="EMBL/GenBank/DDBJ databases">
        <title>Pervasive Adenine N6-methylation of Active Genes in Fungi.</title>
        <authorList>
            <consortium name="DOE Joint Genome Institute"/>
            <person name="Mondo S.J."/>
            <person name="Dannebaum R.O."/>
            <person name="Kuo R.C."/>
            <person name="Labutti K."/>
            <person name="Haridas S."/>
            <person name="Kuo A."/>
            <person name="Salamov A."/>
            <person name="Ahrendt S.R."/>
            <person name="Lipzen A."/>
            <person name="Sullivan W."/>
            <person name="Andreopoulos W.B."/>
            <person name="Clum A."/>
            <person name="Lindquist E."/>
            <person name="Daum C."/>
            <person name="Ramamoorthy G.K."/>
            <person name="Gryganskyi A."/>
            <person name="Culley D."/>
            <person name="Magnuson J.K."/>
            <person name="James T.Y."/>
            <person name="O'Malley M.A."/>
            <person name="Stajich J.E."/>
            <person name="Spatafora J.W."/>
            <person name="Visel A."/>
            <person name="Grigoriev I.V."/>
        </authorList>
    </citation>
    <scope>NUCLEOTIDE SEQUENCE [LARGE SCALE GENOMIC DNA]</scope>
    <source>
        <strain evidence="16">finn</strain>
    </source>
</reference>
<dbReference type="GO" id="GO:0070628">
    <property type="term" value="F:proteasome binding"/>
    <property type="evidence" value="ECO:0007669"/>
    <property type="project" value="InterPro"/>
</dbReference>
<feature type="region of interest" description="Disordered" evidence="11">
    <location>
        <begin position="568"/>
        <end position="619"/>
    </location>
</feature>
<proteinExistence type="inferred from homology"/>
<feature type="compositionally biased region" description="Low complexity" evidence="11">
    <location>
        <begin position="573"/>
        <end position="598"/>
    </location>
</feature>
<comment type="function">
    <text evidence="10">Plays an important role in control of proteasome function. Inhibits the hydrolysis of protein and peptide substrates by the 20S proteasome. Also inhibits the activation of the proteasome by the proteasome regulatory proteins PA700 and PA28.</text>
</comment>
<name>A0A1Y1VKJ6_9FUNG</name>
<evidence type="ECO:0000259" key="13">
    <source>
        <dbReference type="Pfam" id="PF08577"/>
    </source>
</evidence>
<feature type="transmembrane region" description="Helical" evidence="12">
    <location>
        <begin position="6"/>
        <end position="28"/>
    </location>
</feature>
<evidence type="ECO:0000256" key="8">
    <source>
        <dbReference type="ARBA" id="ARBA00022942"/>
    </source>
</evidence>
<evidence type="ECO:0000256" key="11">
    <source>
        <dbReference type="SAM" id="MobiDB-lite"/>
    </source>
</evidence>
<evidence type="ECO:0000256" key="3">
    <source>
        <dbReference type="ARBA" id="ARBA00006405"/>
    </source>
</evidence>
<evidence type="ECO:0000256" key="1">
    <source>
        <dbReference type="ARBA" id="ARBA00004240"/>
    </source>
</evidence>
<dbReference type="GO" id="GO:0004866">
    <property type="term" value="F:endopeptidase inhibitor activity"/>
    <property type="evidence" value="ECO:0007669"/>
    <property type="project" value="InterPro"/>
</dbReference>
<keyword evidence="12" id="KW-0812">Transmembrane</keyword>
<dbReference type="InterPro" id="IPR021625">
    <property type="entry name" value="PI31_Prot_N"/>
</dbReference>
<keyword evidence="9" id="KW-0007">Acetylation</keyword>
<keyword evidence="12" id="KW-0472">Membrane</keyword>
<dbReference type="Pfam" id="PF08577">
    <property type="entry name" value="PI31_Prot_C"/>
    <property type="match status" value="1"/>
</dbReference>
<dbReference type="GO" id="GO:0000502">
    <property type="term" value="C:proteasome complex"/>
    <property type="evidence" value="ECO:0007669"/>
    <property type="project" value="UniProtKB-KW"/>
</dbReference>
<dbReference type="STRING" id="1754191.A0A1Y1VKJ6"/>
<keyword evidence="6" id="KW-0597">Phosphoprotein</keyword>
<evidence type="ECO:0000256" key="12">
    <source>
        <dbReference type="SAM" id="Phobius"/>
    </source>
</evidence>
<dbReference type="PANTHER" id="PTHR13266">
    <property type="entry name" value="PROTEASOME INHIBITOR"/>
    <property type="match status" value="1"/>
</dbReference>
<dbReference type="Pfam" id="PF11566">
    <property type="entry name" value="PI31_Prot_N"/>
    <property type="match status" value="1"/>
</dbReference>
<accession>A0A1Y1VKJ6</accession>
<evidence type="ECO:0000313" key="15">
    <source>
        <dbReference type="EMBL" id="ORX58602.1"/>
    </source>
</evidence>
<dbReference type="InterPro" id="IPR045128">
    <property type="entry name" value="PI31-like"/>
</dbReference>
<feature type="transmembrane region" description="Helical" evidence="12">
    <location>
        <begin position="40"/>
        <end position="61"/>
    </location>
</feature>
<evidence type="ECO:0000256" key="2">
    <source>
        <dbReference type="ARBA" id="ARBA00004496"/>
    </source>
</evidence>
<dbReference type="GO" id="GO:0043161">
    <property type="term" value="P:proteasome-mediated ubiquitin-dependent protein catabolic process"/>
    <property type="evidence" value="ECO:0007669"/>
    <property type="project" value="InterPro"/>
</dbReference>
<protein>
    <submittedName>
        <fullName evidence="15">Uncharacterized protein</fullName>
    </submittedName>
</protein>
<dbReference type="Gene3D" id="3.40.1000.30">
    <property type="match status" value="1"/>
</dbReference>
<evidence type="ECO:0000256" key="10">
    <source>
        <dbReference type="ARBA" id="ARBA00024805"/>
    </source>
</evidence>
<evidence type="ECO:0000313" key="16">
    <source>
        <dbReference type="Proteomes" id="UP000193719"/>
    </source>
</evidence>
<keyword evidence="16" id="KW-1185">Reference proteome</keyword>